<organism evidence="2 3">
    <name type="scientific">Gnathostoma spinigerum</name>
    <dbReference type="NCBI Taxonomy" id="75299"/>
    <lineage>
        <taxon>Eukaryota</taxon>
        <taxon>Metazoa</taxon>
        <taxon>Ecdysozoa</taxon>
        <taxon>Nematoda</taxon>
        <taxon>Chromadorea</taxon>
        <taxon>Rhabditida</taxon>
        <taxon>Spirurina</taxon>
        <taxon>Gnathostomatomorpha</taxon>
        <taxon>Gnathostomatoidea</taxon>
        <taxon>Gnathostomatidae</taxon>
        <taxon>Gnathostoma</taxon>
    </lineage>
</organism>
<proteinExistence type="predicted"/>
<evidence type="ECO:0000313" key="3">
    <source>
        <dbReference type="Proteomes" id="UP001608902"/>
    </source>
</evidence>
<sequence>MAQHGLKKKVTLPKGTKQKIKKVKTKGPKRGHNLFIAPKKMSAIQQNKIDAEVTRVINEKNEELLKNRADHDVGRIANKGESSK</sequence>
<dbReference type="EMBL" id="JBGFUD010000381">
    <property type="protein sequence ID" value="MFH4974414.1"/>
    <property type="molecule type" value="Genomic_DNA"/>
</dbReference>
<dbReference type="InterPro" id="IPR019034">
    <property type="entry name" value="UPF0390"/>
</dbReference>
<protein>
    <submittedName>
        <fullName evidence="2">Uncharacterized protein</fullName>
    </submittedName>
</protein>
<dbReference type="AlphaFoldDB" id="A0ABD6E3G3"/>
<feature type="region of interest" description="Disordered" evidence="1">
    <location>
        <begin position="1"/>
        <end position="33"/>
    </location>
</feature>
<reference evidence="2 3" key="1">
    <citation type="submission" date="2024-08" db="EMBL/GenBank/DDBJ databases">
        <title>Gnathostoma spinigerum genome.</title>
        <authorList>
            <person name="Gonzalez-Bertolin B."/>
            <person name="Monzon S."/>
            <person name="Zaballos A."/>
            <person name="Jimenez P."/>
            <person name="Dekumyoy P."/>
            <person name="Varona S."/>
            <person name="Cuesta I."/>
            <person name="Sumanam S."/>
            <person name="Adisakwattana P."/>
            <person name="Gasser R.B."/>
            <person name="Hernandez-Gonzalez A."/>
            <person name="Young N.D."/>
            <person name="Perteguer M.J."/>
        </authorList>
    </citation>
    <scope>NUCLEOTIDE SEQUENCE [LARGE SCALE GENOMIC DNA]</scope>
    <source>
        <strain evidence="2">AL3</strain>
        <tissue evidence="2">Liver</tissue>
    </source>
</reference>
<name>A0ABD6E3G3_9BILA</name>
<gene>
    <name evidence="2" type="ORF">AB6A40_001123</name>
</gene>
<accession>A0ABD6E3G3</accession>
<dbReference type="Pfam" id="PF09495">
    <property type="entry name" value="DUF2462"/>
    <property type="match status" value="1"/>
</dbReference>
<evidence type="ECO:0000256" key="1">
    <source>
        <dbReference type="SAM" id="MobiDB-lite"/>
    </source>
</evidence>
<comment type="caution">
    <text evidence="2">The sequence shown here is derived from an EMBL/GenBank/DDBJ whole genome shotgun (WGS) entry which is preliminary data.</text>
</comment>
<keyword evidence="3" id="KW-1185">Reference proteome</keyword>
<feature type="compositionally biased region" description="Basic residues" evidence="1">
    <location>
        <begin position="1"/>
        <end position="32"/>
    </location>
</feature>
<dbReference type="Proteomes" id="UP001608902">
    <property type="component" value="Unassembled WGS sequence"/>
</dbReference>
<evidence type="ECO:0000313" key="2">
    <source>
        <dbReference type="EMBL" id="MFH4974414.1"/>
    </source>
</evidence>